<protein>
    <submittedName>
        <fullName evidence="3">Lysozyme inhibitor LprI family protein</fullName>
    </submittedName>
</protein>
<evidence type="ECO:0000259" key="2">
    <source>
        <dbReference type="Pfam" id="PF07007"/>
    </source>
</evidence>
<name>A0ABT8ARC4_9HYPH</name>
<comment type="caution">
    <text evidence="3">The sequence shown here is derived from an EMBL/GenBank/DDBJ whole genome shotgun (WGS) entry which is preliminary data.</text>
</comment>
<evidence type="ECO:0000313" key="3">
    <source>
        <dbReference type="EMBL" id="MDN3572096.1"/>
    </source>
</evidence>
<reference evidence="4" key="1">
    <citation type="journal article" date="2019" name="Int. J. Syst. Evol. Microbiol.">
        <title>The Global Catalogue of Microorganisms (GCM) 10K type strain sequencing project: providing services to taxonomists for standard genome sequencing and annotation.</title>
        <authorList>
            <consortium name="The Broad Institute Genomics Platform"/>
            <consortium name="The Broad Institute Genome Sequencing Center for Infectious Disease"/>
            <person name="Wu L."/>
            <person name="Ma J."/>
        </authorList>
    </citation>
    <scope>NUCLEOTIDE SEQUENCE [LARGE SCALE GENOMIC DNA]</scope>
    <source>
        <strain evidence="4">CECT 7806</strain>
    </source>
</reference>
<feature type="region of interest" description="Disordered" evidence="1">
    <location>
        <begin position="144"/>
        <end position="196"/>
    </location>
</feature>
<accession>A0ABT8ARC4</accession>
<evidence type="ECO:0000313" key="4">
    <source>
        <dbReference type="Proteomes" id="UP001244297"/>
    </source>
</evidence>
<dbReference type="PANTHER" id="PTHR39176">
    <property type="entry name" value="PERIPLASMIC PROTEIN-RELATED"/>
    <property type="match status" value="1"/>
</dbReference>
<dbReference type="EMBL" id="JAUFPT010000054">
    <property type="protein sequence ID" value="MDN3572096.1"/>
    <property type="molecule type" value="Genomic_DNA"/>
</dbReference>
<proteinExistence type="predicted"/>
<keyword evidence="4" id="KW-1185">Reference proteome</keyword>
<dbReference type="RefSeq" id="WP_238287108.1">
    <property type="nucleotide sequence ID" value="NZ_BPQS01000008.1"/>
</dbReference>
<feature type="compositionally biased region" description="Polar residues" evidence="1">
    <location>
        <begin position="155"/>
        <end position="196"/>
    </location>
</feature>
<dbReference type="Proteomes" id="UP001244297">
    <property type="component" value="Unassembled WGS sequence"/>
</dbReference>
<dbReference type="PANTHER" id="PTHR39176:SF1">
    <property type="entry name" value="PERIPLASMIC PROTEIN"/>
    <property type="match status" value="1"/>
</dbReference>
<dbReference type="InterPro" id="IPR009739">
    <property type="entry name" value="LprI-like_N"/>
</dbReference>
<sequence>MANTLRLYFVNIYRRPSSKRRLAAFLLFITPAVPSAEELNLSKLHADCMSRAEGNRAAIYDCYSVEFPIQDTRLNTVYKKLYAELDQDQKSALREAQRDWIKSRDSTCGLTVRLYHNSWARFISEPWCRTEETARRADFLKTITHGDNDAGVSGSKGTTPLPTQTEMAKPPQNNLTQDPAVTPNDNLPSKQLGARNNQDAVSKETDLSALCSQYDGTIAQGKMLDIASGRSGYDQNAPNSPTITIPECGKIVYFYDKIISDSNYLKLPALQTESRDLFGKSVDEFTSTDVAKISDALRPCLSQGISPRRPQTLAFQTKLQIGIHAKELARFAQQRQLCPEWQKQQDVKKKERFVSDLRGTLLNNKNCASVANSIRDATDKLVGYPQLDQQIELAQMQLALGEKGNYCKIVSEIATPYLRLRHIVALCDAEMAYSLNASFGSLMDEARQNGCR</sequence>
<feature type="domain" description="Lysozyme inhibitor LprI-like N-terminal" evidence="2">
    <location>
        <begin position="48"/>
        <end position="140"/>
    </location>
</feature>
<evidence type="ECO:0000256" key="1">
    <source>
        <dbReference type="SAM" id="MobiDB-lite"/>
    </source>
</evidence>
<organism evidence="3 4">
    <name type="scientific">Methylobacterium longum</name>
    <dbReference type="NCBI Taxonomy" id="767694"/>
    <lineage>
        <taxon>Bacteria</taxon>
        <taxon>Pseudomonadati</taxon>
        <taxon>Pseudomonadota</taxon>
        <taxon>Alphaproteobacteria</taxon>
        <taxon>Hyphomicrobiales</taxon>
        <taxon>Methylobacteriaceae</taxon>
        <taxon>Methylobacterium</taxon>
    </lineage>
</organism>
<dbReference type="Gene3D" id="1.20.1270.180">
    <property type="match status" value="1"/>
</dbReference>
<dbReference type="Pfam" id="PF07007">
    <property type="entry name" value="LprI"/>
    <property type="match status" value="1"/>
</dbReference>
<gene>
    <name evidence="3" type="ORF">QWZ18_15845</name>
</gene>